<dbReference type="FunCoup" id="F0ZI17">
    <property type="interactions" value="743"/>
</dbReference>
<keyword evidence="2" id="KW-0472">Membrane</keyword>
<feature type="transmembrane region" description="Helical" evidence="2">
    <location>
        <begin position="265"/>
        <end position="283"/>
    </location>
</feature>
<evidence type="ECO:0000313" key="4">
    <source>
        <dbReference type="Proteomes" id="UP000001064"/>
    </source>
</evidence>
<feature type="compositionally biased region" description="Basic residues" evidence="1">
    <location>
        <begin position="182"/>
        <end position="194"/>
    </location>
</feature>
<feature type="transmembrane region" description="Helical" evidence="2">
    <location>
        <begin position="327"/>
        <end position="347"/>
    </location>
</feature>
<feature type="transmembrane region" description="Helical" evidence="2">
    <location>
        <begin position="226"/>
        <end position="245"/>
    </location>
</feature>
<protein>
    <submittedName>
        <fullName evidence="3">Uncharacterized protein</fullName>
    </submittedName>
</protein>
<dbReference type="EMBL" id="GL871027">
    <property type="protein sequence ID" value="EGC36433.1"/>
    <property type="molecule type" value="Genomic_DNA"/>
</dbReference>
<feature type="region of interest" description="Disordered" evidence="1">
    <location>
        <begin position="158"/>
        <end position="196"/>
    </location>
</feature>
<accession>F0ZI17</accession>
<sequence>MKIIKSSSLGNIQIFSLIVLFVTIISTICSHLFFNIDYCAKDRLFDKREKSIFHHLYLFISFGCVLLIAFQIIFWNPLKFKFNFKSLFLILHSFLWYGATYCICFLLKRILDDKTCNKSHNSVSGHFLFHTFYLIAVPYWFLTVGRLHNKNIQKIENKEKEEEEQEEEELEEDNSSPSQSRLNKRNQKTKKSPVAKRINNNKKQDNIVVKKNQIKPRNELLVIKRLLTENSTTILLIIPYIIYIYSSYINLEKTWVHGFHSIRQILYGLILSFFSLYSLLFITSKNNNLDKKSSCFSLIITLGFFWSVSLMLLNYYSVRIPFGMVELVLFTTGFIFLIYFSFGLPLLKTKKNKTD</sequence>
<dbReference type="RefSeq" id="XP_003287066.1">
    <property type="nucleotide sequence ID" value="XM_003287018.1"/>
</dbReference>
<evidence type="ECO:0000313" key="3">
    <source>
        <dbReference type="EMBL" id="EGC36433.1"/>
    </source>
</evidence>
<organism evidence="3 4">
    <name type="scientific">Dictyostelium purpureum</name>
    <name type="common">Slime mold</name>
    <dbReference type="NCBI Taxonomy" id="5786"/>
    <lineage>
        <taxon>Eukaryota</taxon>
        <taxon>Amoebozoa</taxon>
        <taxon>Evosea</taxon>
        <taxon>Eumycetozoa</taxon>
        <taxon>Dictyostelia</taxon>
        <taxon>Dictyosteliales</taxon>
        <taxon>Dictyosteliaceae</taxon>
        <taxon>Dictyostelium</taxon>
    </lineage>
</organism>
<feature type="transmembrane region" description="Helical" evidence="2">
    <location>
        <begin position="87"/>
        <end position="111"/>
    </location>
</feature>
<gene>
    <name evidence="3" type="ORF">DICPUDRAFT_151122</name>
</gene>
<feature type="transmembrane region" description="Helical" evidence="2">
    <location>
        <begin position="123"/>
        <end position="142"/>
    </location>
</feature>
<dbReference type="InParanoid" id="F0ZI17"/>
<dbReference type="OrthoDB" id="19836at2759"/>
<evidence type="ECO:0000256" key="1">
    <source>
        <dbReference type="SAM" id="MobiDB-lite"/>
    </source>
</evidence>
<feature type="compositionally biased region" description="Acidic residues" evidence="1">
    <location>
        <begin position="161"/>
        <end position="174"/>
    </location>
</feature>
<dbReference type="eggNOG" id="ENOG502R8ZN">
    <property type="taxonomic scope" value="Eukaryota"/>
</dbReference>
<feature type="transmembrane region" description="Helical" evidence="2">
    <location>
        <begin position="12"/>
        <end position="34"/>
    </location>
</feature>
<dbReference type="KEGG" id="dpp:DICPUDRAFT_151122"/>
<dbReference type="GeneID" id="10500617"/>
<dbReference type="OMA" id="WYGATYC"/>
<feature type="transmembrane region" description="Helical" evidence="2">
    <location>
        <begin position="54"/>
        <end position="75"/>
    </location>
</feature>
<proteinExistence type="predicted"/>
<evidence type="ECO:0000256" key="2">
    <source>
        <dbReference type="SAM" id="Phobius"/>
    </source>
</evidence>
<keyword evidence="2" id="KW-0812">Transmembrane</keyword>
<dbReference type="Proteomes" id="UP000001064">
    <property type="component" value="Unassembled WGS sequence"/>
</dbReference>
<dbReference type="AlphaFoldDB" id="F0ZI17"/>
<dbReference type="VEuPathDB" id="AmoebaDB:DICPUDRAFT_151122"/>
<keyword evidence="4" id="KW-1185">Reference proteome</keyword>
<feature type="transmembrane region" description="Helical" evidence="2">
    <location>
        <begin position="295"/>
        <end position="315"/>
    </location>
</feature>
<reference evidence="4" key="1">
    <citation type="journal article" date="2011" name="Genome Biol.">
        <title>Comparative genomics of the social amoebae Dictyostelium discoideum and Dictyostelium purpureum.</title>
        <authorList>
            <consortium name="US DOE Joint Genome Institute (JGI-PGF)"/>
            <person name="Sucgang R."/>
            <person name="Kuo A."/>
            <person name="Tian X."/>
            <person name="Salerno W."/>
            <person name="Parikh A."/>
            <person name="Feasley C.L."/>
            <person name="Dalin E."/>
            <person name="Tu H."/>
            <person name="Huang E."/>
            <person name="Barry K."/>
            <person name="Lindquist E."/>
            <person name="Shapiro H."/>
            <person name="Bruce D."/>
            <person name="Schmutz J."/>
            <person name="Salamov A."/>
            <person name="Fey P."/>
            <person name="Gaudet P."/>
            <person name="Anjard C."/>
            <person name="Babu M.M."/>
            <person name="Basu S."/>
            <person name="Bushmanova Y."/>
            <person name="van der Wel H."/>
            <person name="Katoh-Kurasawa M."/>
            <person name="Dinh C."/>
            <person name="Coutinho P.M."/>
            <person name="Saito T."/>
            <person name="Elias M."/>
            <person name="Schaap P."/>
            <person name="Kay R.R."/>
            <person name="Henrissat B."/>
            <person name="Eichinger L."/>
            <person name="Rivero F."/>
            <person name="Putnam N.H."/>
            <person name="West C.M."/>
            <person name="Loomis W.F."/>
            <person name="Chisholm R.L."/>
            <person name="Shaulsky G."/>
            <person name="Strassmann J.E."/>
            <person name="Queller D.C."/>
            <person name="Kuspa A."/>
            <person name="Grigoriev I.V."/>
        </authorList>
    </citation>
    <scope>NUCLEOTIDE SEQUENCE [LARGE SCALE GENOMIC DNA]</scope>
    <source>
        <strain evidence="4">QSDP1</strain>
    </source>
</reference>
<name>F0ZI17_DICPU</name>
<keyword evidence="2" id="KW-1133">Transmembrane helix</keyword>